<evidence type="ECO:0000313" key="4">
    <source>
        <dbReference type="Proteomes" id="UP001597286"/>
    </source>
</evidence>
<dbReference type="NCBIfam" id="TIGR03084">
    <property type="entry name" value="TIGR03084 family metal-binding protein"/>
    <property type="match status" value="1"/>
</dbReference>
<evidence type="ECO:0000313" key="3">
    <source>
        <dbReference type="EMBL" id="MFD1814909.1"/>
    </source>
</evidence>
<dbReference type="Proteomes" id="UP001597286">
    <property type="component" value="Unassembled WGS sequence"/>
</dbReference>
<keyword evidence="4" id="KW-1185">Reference proteome</keyword>
<feature type="domain" description="Mycothiol-dependent maleylpyruvate isomerase metal-binding" evidence="2">
    <location>
        <begin position="13"/>
        <end position="147"/>
    </location>
</feature>
<protein>
    <submittedName>
        <fullName evidence="3">TIGR03084 family metal-binding protein</fullName>
    </submittedName>
</protein>
<comment type="caution">
    <text evidence="3">The sequence shown here is derived from an EMBL/GenBank/DDBJ whole genome shotgun (WGS) entry which is preliminary data.</text>
</comment>
<reference evidence="4" key="1">
    <citation type="journal article" date="2019" name="Int. J. Syst. Evol. Microbiol.">
        <title>The Global Catalogue of Microorganisms (GCM) 10K type strain sequencing project: providing services to taxonomists for standard genome sequencing and annotation.</title>
        <authorList>
            <consortium name="The Broad Institute Genomics Platform"/>
            <consortium name="The Broad Institute Genome Sequencing Center for Infectious Disease"/>
            <person name="Wu L."/>
            <person name="Ma J."/>
        </authorList>
    </citation>
    <scope>NUCLEOTIDE SEQUENCE [LARGE SCALE GENOMIC DNA]</scope>
    <source>
        <strain evidence="4">DT72</strain>
    </source>
</reference>
<name>A0ABW4PAZ8_9NOCA</name>
<feature type="domain" description="tRNA wybutosine-synthesis" evidence="1">
    <location>
        <begin position="183"/>
        <end position="232"/>
    </location>
</feature>
<dbReference type="InterPro" id="IPR024344">
    <property type="entry name" value="MDMPI_metal-binding"/>
</dbReference>
<dbReference type="InterPro" id="IPR017518">
    <property type="entry name" value="CHP03084"/>
</dbReference>
<dbReference type="InterPro" id="IPR017517">
    <property type="entry name" value="Maleyloyr_isom"/>
</dbReference>
<accession>A0ABW4PAZ8</accession>
<dbReference type="InterPro" id="IPR013917">
    <property type="entry name" value="tRNA_wybutosine-synth"/>
</dbReference>
<gene>
    <name evidence="3" type="ORF">ACFSJG_22035</name>
</gene>
<evidence type="ECO:0000259" key="2">
    <source>
        <dbReference type="Pfam" id="PF11716"/>
    </source>
</evidence>
<dbReference type="RefSeq" id="WP_378487369.1">
    <property type="nucleotide sequence ID" value="NZ_JBHUFB010000020.1"/>
</dbReference>
<dbReference type="SUPFAM" id="SSF109854">
    <property type="entry name" value="DinB/YfiT-like putative metalloenzymes"/>
    <property type="match status" value="1"/>
</dbReference>
<dbReference type="Pfam" id="PF08608">
    <property type="entry name" value="Wyosine_form"/>
    <property type="match status" value="1"/>
</dbReference>
<organism evidence="3 4">
    <name type="scientific">Rhodococcus gannanensis</name>
    <dbReference type="NCBI Taxonomy" id="1960308"/>
    <lineage>
        <taxon>Bacteria</taxon>
        <taxon>Bacillati</taxon>
        <taxon>Actinomycetota</taxon>
        <taxon>Actinomycetes</taxon>
        <taxon>Mycobacteriales</taxon>
        <taxon>Nocardiaceae</taxon>
        <taxon>Rhodococcus</taxon>
    </lineage>
</organism>
<sequence length="263" mass="28024">MADLSEVIDDLVAEGDAVDALVADLADDGWRHGTAAAGWTIAHQIGHLAWTDRAALLSVEDPTGFGESLAEAWRNPAGFVDEAAEVEARTPPTELLARWRAGRTALAEALLAVPAGTKLPWYGPPMSPMSMATARLMETWAHGQDVAAAVGVRLAPTSRLRSIAHLGVRTRDFAYSVNELPPPAEEFRVELTGPEGDGWTWGPVDAAQRVTGPALDFCLLVTQRAHRDDLALTTVGEDAAHWLTIAQAFAGPPGAGRDRKDEA</sequence>
<dbReference type="Gene3D" id="1.20.120.450">
    <property type="entry name" value="dinb family like domain"/>
    <property type="match status" value="1"/>
</dbReference>
<dbReference type="NCBIfam" id="TIGR03083">
    <property type="entry name" value="maleylpyruvate isomerase family mycothiol-dependent enzyme"/>
    <property type="match status" value="1"/>
</dbReference>
<dbReference type="EMBL" id="JBHUFB010000020">
    <property type="protein sequence ID" value="MFD1814909.1"/>
    <property type="molecule type" value="Genomic_DNA"/>
</dbReference>
<dbReference type="Pfam" id="PF11716">
    <property type="entry name" value="MDMPI_N"/>
    <property type="match status" value="1"/>
</dbReference>
<evidence type="ECO:0000259" key="1">
    <source>
        <dbReference type="Pfam" id="PF08608"/>
    </source>
</evidence>
<proteinExistence type="predicted"/>
<dbReference type="InterPro" id="IPR034660">
    <property type="entry name" value="DinB/YfiT-like"/>
</dbReference>